<keyword evidence="8" id="KW-0645">Protease</keyword>
<keyword evidence="9" id="KW-1185">Reference proteome</keyword>
<dbReference type="GO" id="GO:0004181">
    <property type="term" value="F:metallocarboxypeptidase activity"/>
    <property type="evidence" value="ECO:0007669"/>
    <property type="project" value="InterPro"/>
</dbReference>
<dbReference type="SUPFAM" id="SSF53187">
    <property type="entry name" value="Zn-dependent exopeptidases"/>
    <property type="match status" value="1"/>
</dbReference>
<evidence type="ECO:0000313" key="9">
    <source>
        <dbReference type="Proteomes" id="UP000235965"/>
    </source>
</evidence>
<comment type="catalytic activity">
    <reaction evidence="3">
        <text>C-terminal L-alpha-aminoacyl-L-glutamyl-L-glutamyl-[tubulin] + H2O = C-terminal L-alpha-aminoacyl-L-glutamyl-[tubulin] + L-glutamate</text>
        <dbReference type="Rhea" id="RHEA:63792"/>
        <dbReference type="Rhea" id="RHEA-COMP:16435"/>
        <dbReference type="Rhea" id="RHEA-COMP:16436"/>
        <dbReference type="ChEBI" id="CHEBI:15377"/>
        <dbReference type="ChEBI" id="CHEBI:29985"/>
        <dbReference type="ChEBI" id="CHEBI:149555"/>
        <dbReference type="ChEBI" id="CHEBI:149556"/>
        <dbReference type="EC" id="3.4.17.24"/>
    </reaction>
    <physiologicalReaction direction="left-to-right" evidence="3">
        <dbReference type="Rhea" id="RHEA:63793"/>
    </physiologicalReaction>
</comment>
<dbReference type="InterPro" id="IPR040626">
    <property type="entry name" value="Pepdidase_M14_N"/>
</dbReference>
<dbReference type="PROSITE" id="PS52035">
    <property type="entry name" value="PEPTIDASE_M14"/>
    <property type="match status" value="1"/>
</dbReference>
<comment type="similarity">
    <text evidence="2 5">Belongs to the peptidase M14 family.</text>
</comment>
<evidence type="ECO:0000256" key="3">
    <source>
        <dbReference type="ARBA" id="ARBA00024524"/>
    </source>
</evidence>
<dbReference type="EMBL" id="NEVH01016331">
    <property type="protein sequence ID" value="PNF25506.1"/>
    <property type="molecule type" value="Genomic_DNA"/>
</dbReference>
<dbReference type="InParanoid" id="A0A2J7QAA4"/>
<name>A0A2J7QAA4_9NEOP</name>
<dbReference type="OrthoDB" id="10253041at2759"/>
<organism evidence="8 9">
    <name type="scientific">Cryptotermes secundus</name>
    <dbReference type="NCBI Taxonomy" id="105785"/>
    <lineage>
        <taxon>Eukaryota</taxon>
        <taxon>Metazoa</taxon>
        <taxon>Ecdysozoa</taxon>
        <taxon>Arthropoda</taxon>
        <taxon>Hexapoda</taxon>
        <taxon>Insecta</taxon>
        <taxon>Pterygota</taxon>
        <taxon>Neoptera</taxon>
        <taxon>Polyneoptera</taxon>
        <taxon>Dictyoptera</taxon>
        <taxon>Blattodea</taxon>
        <taxon>Blattoidea</taxon>
        <taxon>Termitoidae</taxon>
        <taxon>Kalotermitidae</taxon>
        <taxon>Cryptotermitinae</taxon>
        <taxon>Cryptotermes</taxon>
    </lineage>
</organism>
<dbReference type="AlphaFoldDB" id="A0A2J7QAA4"/>
<dbReference type="STRING" id="105785.A0A2J7QAA4"/>
<keyword evidence="8" id="KW-0378">Hydrolase</keyword>
<feature type="active site" description="Proton donor/acceptor" evidence="5">
    <location>
        <position position="1074"/>
    </location>
</feature>
<evidence type="ECO:0000256" key="4">
    <source>
        <dbReference type="ARBA" id="ARBA00026108"/>
    </source>
</evidence>
<comment type="caution">
    <text evidence="8">The sequence shown here is derived from an EMBL/GenBank/DDBJ whole genome shotgun (WGS) entry which is preliminary data.</text>
</comment>
<dbReference type="GO" id="GO:0008270">
    <property type="term" value="F:zinc ion binding"/>
    <property type="evidence" value="ECO:0007669"/>
    <property type="project" value="InterPro"/>
</dbReference>
<dbReference type="Gene3D" id="3.40.630.10">
    <property type="entry name" value="Zn peptidases"/>
    <property type="match status" value="1"/>
</dbReference>
<comment type="cofactor">
    <cofactor evidence="1">
        <name>Zn(2+)</name>
        <dbReference type="ChEBI" id="CHEBI:29105"/>
    </cofactor>
</comment>
<dbReference type="GO" id="GO:0006508">
    <property type="term" value="P:proteolysis"/>
    <property type="evidence" value="ECO:0007669"/>
    <property type="project" value="InterPro"/>
</dbReference>
<dbReference type="Pfam" id="PF18027">
    <property type="entry name" value="Pepdidase_M14_N"/>
    <property type="match status" value="1"/>
</dbReference>
<sequence>MSDDNLNDVLIARFKSFAAKPNSNVDGFRSVAAKLHSRATSQDKLMKEKTLECICNKNSGLLALLINLLEVIRDQTLGCSLAGILHECVAPKSGKSRSSAISQLILMNASQSVVKLIMQQQTKDALLPDTFMLEIMWLLAQLAQRDSKFSVKTRLVGATKTFHNLLKTYYNHNKLLYPVLLVIKCLARSSSTTSVLVRDGIVATMEKIIVSNGFTPNSKLRLSLNVINYLTKNRLCCVRTVKSGLLVVLLRIFERWERYEGKICLKICSYILTTLQHLCSTKIGRKNVCTLNGMNLLHKFSIHCPEDKSYDSLLARVCYIINICLDRKQLPVQTISSPATFTLPTLKEVYSCSEMAITGKHAASSHEASPGSDEDSYEDFMQDKNVNSDDDDDEEVEEEEEKAEESNDDDYFYEEKSKNKTCNLGLPIQRGVEDITGYSHYFQEFGNLIDENSKNMLQKSCVPMDNSLQSYGSFQFKQKNCHEKINSDVTCNQFFLYKTPSLTDDAHERKSMKNYDSSFIDNSVSCNKRSKENQNTMNPISSVLSTLGPHKNGVAMEPISKRNSIPNHVMVKGLDVIADISKDSDFHSVYVKIATRVNSVIPFVKMAYPDMMGGNSSNTLEPLNVKDRRVCRAKLLACVERGIAEFEGANKEVYDLDALITELPAQKQSSNTDRLLFNSDEVHLGQKVTTKTHLCFESRFESGNLRKAFQISSKEYDLILMPDVNSTRHHQWFYFEVSNMEANVPYVFNIVNCEKQNSQFNYGMKPIMYSVREAILGRPGWVRVGTDICYYRNCYQNPSSRKPRSYLTTTFKITFPHSYDVCYIAYHYPYTYSQLLAHIWKWSQTVDPASIYFRAESVCLSLNKNETPLITITAPESDTNPIVMREIIFLTARVHPGESNSSWVMHGTLEKLLSSSSAAVSLRSKFVFKIVPMLNMEGVINGCHRCGLTDEDLNRRWSNPNQHLHPVIYHTKGLLEYCVYVLKKPPYVFCDYHGHSRHKNVFLYGCSNSDSWCETDRSVPDNPADYLLLPQLMQHFSPAFALQLCSFSIERGRESTARVTLWREFGIKRSYTMESSYCGFDQGLYEGHHVDIIRLKEIGEHFCDALACLHNEPYWRTDVIPFSAGSLRLDLQGGLPQSVLEVSESERSDCSECEEHC</sequence>
<dbReference type="PANTHER" id="PTHR12756:SF11">
    <property type="entry name" value="CYTOSOLIC CARBOXYPEPTIDASE 1"/>
    <property type="match status" value="1"/>
</dbReference>
<dbReference type="InterPro" id="IPR050821">
    <property type="entry name" value="Cytosolic_carboxypeptidase"/>
</dbReference>
<accession>A0A2J7QAA4</accession>
<dbReference type="InterPro" id="IPR000834">
    <property type="entry name" value="Peptidase_M14"/>
</dbReference>
<evidence type="ECO:0000313" key="8">
    <source>
        <dbReference type="EMBL" id="PNF25506.1"/>
    </source>
</evidence>
<dbReference type="SUPFAM" id="SSF48371">
    <property type="entry name" value="ARM repeat"/>
    <property type="match status" value="1"/>
</dbReference>
<evidence type="ECO:0000256" key="2">
    <source>
        <dbReference type="ARBA" id="ARBA00005988"/>
    </source>
</evidence>
<evidence type="ECO:0000259" key="7">
    <source>
        <dbReference type="PROSITE" id="PS52035"/>
    </source>
</evidence>
<evidence type="ECO:0000256" key="6">
    <source>
        <dbReference type="SAM" id="MobiDB-lite"/>
    </source>
</evidence>
<dbReference type="InterPro" id="IPR011989">
    <property type="entry name" value="ARM-like"/>
</dbReference>
<evidence type="ECO:0000256" key="5">
    <source>
        <dbReference type="PROSITE-ProRule" id="PRU01379"/>
    </source>
</evidence>
<feature type="domain" description="Peptidase M14" evidence="7">
    <location>
        <begin position="828"/>
        <end position="1110"/>
    </location>
</feature>
<dbReference type="Pfam" id="PF00246">
    <property type="entry name" value="Peptidase_M14"/>
    <property type="match status" value="1"/>
</dbReference>
<dbReference type="Gene3D" id="1.25.10.10">
    <property type="entry name" value="Leucine-rich Repeat Variant"/>
    <property type="match status" value="1"/>
</dbReference>
<dbReference type="EMBL" id="NEVH01016331">
    <property type="protein sequence ID" value="PNF25504.1"/>
    <property type="molecule type" value="Genomic_DNA"/>
</dbReference>
<proteinExistence type="inferred from homology"/>
<dbReference type="EC" id="3.4.17.24" evidence="4"/>
<dbReference type="Proteomes" id="UP000235965">
    <property type="component" value="Unassembled WGS sequence"/>
</dbReference>
<dbReference type="InterPro" id="IPR016024">
    <property type="entry name" value="ARM-type_fold"/>
</dbReference>
<dbReference type="PANTHER" id="PTHR12756">
    <property type="entry name" value="CYTOSOLIC CARBOXYPEPTIDASE"/>
    <property type="match status" value="1"/>
</dbReference>
<evidence type="ECO:0000256" key="1">
    <source>
        <dbReference type="ARBA" id="ARBA00001947"/>
    </source>
</evidence>
<feature type="region of interest" description="Disordered" evidence="6">
    <location>
        <begin position="361"/>
        <end position="412"/>
    </location>
</feature>
<protein>
    <recommendedName>
        <fullName evidence="4">tubulin-glutamate carboxypeptidase</fullName>
        <ecNumber evidence="4">3.4.17.24</ecNumber>
    </recommendedName>
</protein>
<dbReference type="Gene3D" id="2.60.40.3120">
    <property type="match status" value="1"/>
</dbReference>
<feature type="compositionally biased region" description="Acidic residues" evidence="6">
    <location>
        <begin position="388"/>
        <end position="412"/>
    </location>
</feature>
<dbReference type="Pfam" id="PF25571">
    <property type="entry name" value="TPR_CCP1_N"/>
    <property type="match status" value="1"/>
</dbReference>
<reference evidence="8 9" key="1">
    <citation type="submission" date="2017-12" db="EMBL/GenBank/DDBJ databases">
        <title>Hemimetabolous genomes reveal molecular basis of termite eusociality.</title>
        <authorList>
            <person name="Harrison M.C."/>
            <person name="Jongepier E."/>
            <person name="Robertson H.M."/>
            <person name="Arning N."/>
            <person name="Bitard-Feildel T."/>
            <person name="Chao H."/>
            <person name="Childers C.P."/>
            <person name="Dinh H."/>
            <person name="Doddapaneni H."/>
            <person name="Dugan S."/>
            <person name="Gowin J."/>
            <person name="Greiner C."/>
            <person name="Han Y."/>
            <person name="Hu H."/>
            <person name="Hughes D.S.T."/>
            <person name="Huylmans A.-K."/>
            <person name="Kemena C."/>
            <person name="Kremer L.P.M."/>
            <person name="Lee S.L."/>
            <person name="Lopez-Ezquerra A."/>
            <person name="Mallet L."/>
            <person name="Monroy-Kuhn J.M."/>
            <person name="Moser A."/>
            <person name="Murali S.C."/>
            <person name="Muzny D.M."/>
            <person name="Otani S."/>
            <person name="Piulachs M.-D."/>
            <person name="Poelchau M."/>
            <person name="Qu J."/>
            <person name="Schaub F."/>
            <person name="Wada-Katsumata A."/>
            <person name="Worley K.C."/>
            <person name="Xie Q."/>
            <person name="Ylla G."/>
            <person name="Poulsen M."/>
            <person name="Gibbs R.A."/>
            <person name="Schal C."/>
            <person name="Richards S."/>
            <person name="Belles X."/>
            <person name="Korb J."/>
            <person name="Bornberg-Bauer E."/>
        </authorList>
    </citation>
    <scope>NUCLEOTIDE SEQUENCE [LARGE SCALE GENOMIC DNA]</scope>
    <source>
        <tissue evidence="8">Whole body</tissue>
    </source>
</reference>
<gene>
    <name evidence="8" type="ORF">B7P43_G05201</name>
</gene>
<keyword evidence="8" id="KW-0121">Carboxypeptidase</keyword>